<evidence type="ECO:0000256" key="9">
    <source>
        <dbReference type="SAM" id="Phobius"/>
    </source>
</evidence>
<dbReference type="InterPro" id="IPR000643">
    <property type="entry name" value="Iodothyronine_deiodinase"/>
</dbReference>
<comment type="function">
    <text evidence="8">Responsible for the deiodination of T4 (3,5,3',5'-tetraiodothyronine).</text>
</comment>
<keyword evidence="8" id="KW-0893">Thyroid hormones biosynthesis</keyword>
<reference evidence="10" key="1">
    <citation type="submission" date="2023-05" db="EMBL/GenBank/DDBJ databases">
        <title>High-quality long-read genome of Scophthalmus maximus.</title>
        <authorList>
            <person name="Lien S."/>
            <person name="Martinez P."/>
        </authorList>
    </citation>
    <scope>NUCLEOTIDE SEQUENCE [LARGE SCALE GENOMIC DNA]</scope>
</reference>
<comment type="similarity">
    <text evidence="8">Belongs to the iodothyronine deiodinase family.</text>
</comment>
<comment type="catalytic activity">
    <reaction evidence="2">
        <text>3,3',5'-triiodo-L-thyronine sulfate + iodide + A + H(+) = L-thyroxine sulfate + AH2</text>
        <dbReference type="Rhea" id="RHEA:83835"/>
        <dbReference type="ChEBI" id="CHEBI:13193"/>
        <dbReference type="ChEBI" id="CHEBI:15378"/>
        <dbReference type="ChEBI" id="CHEBI:16382"/>
        <dbReference type="ChEBI" id="CHEBI:17499"/>
        <dbReference type="ChEBI" id="CHEBI:176512"/>
        <dbReference type="ChEBI" id="CHEBI:176513"/>
    </reaction>
    <physiologicalReaction direction="right-to-left" evidence="2">
        <dbReference type="Rhea" id="RHEA:83837"/>
    </physiologicalReaction>
</comment>
<dbReference type="GO" id="GO:0004800">
    <property type="term" value="F:thyroxine 5'-deiodinase activity"/>
    <property type="evidence" value="ECO:0007669"/>
    <property type="project" value="InterPro"/>
</dbReference>
<comment type="catalytic activity">
    <reaction evidence="3">
        <text>3,3'-diiodo-L-thyronine sulfate + iodide + A + H(+) = 3,3',5-triiodo-L-thyronine sulfate + AH2</text>
        <dbReference type="Rhea" id="RHEA:83751"/>
        <dbReference type="ChEBI" id="CHEBI:13193"/>
        <dbReference type="ChEBI" id="CHEBI:15378"/>
        <dbReference type="ChEBI" id="CHEBI:16382"/>
        <dbReference type="ChEBI" id="CHEBI:17499"/>
        <dbReference type="ChEBI" id="CHEBI:176511"/>
        <dbReference type="ChEBI" id="CHEBI:176515"/>
    </reaction>
    <physiologicalReaction direction="right-to-left" evidence="3">
        <dbReference type="Rhea" id="RHEA:83753"/>
    </physiologicalReaction>
</comment>
<dbReference type="Gene3D" id="3.40.30.10">
    <property type="entry name" value="Glutaredoxin"/>
    <property type="match status" value="1"/>
</dbReference>
<comment type="catalytic activity">
    <reaction evidence="1">
        <text>3-iodo-L-thyronine + iodide + A + H(+) = 3,3'-diiodo-L-thyronine + AH2</text>
        <dbReference type="Rhea" id="RHEA:83783"/>
        <dbReference type="ChEBI" id="CHEBI:13193"/>
        <dbReference type="ChEBI" id="CHEBI:15378"/>
        <dbReference type="ChEBI" id="CHEBI:16382"/>
        <dbReference type="ChEBI" id="CHEBI:17499"/>
        <dbReference type="ChEBI" id="CHEBI:176514"/>
        <dbReference type="ChEBI" id="CHEBI:232627"/>
    </reaction>
    <physiologicalReaction direction="right-to-left" evidence="1">
        <dbReference type="Rhea" id="RHEA:83785"/>
    </physiologicalReaction>
</comment>
<dbReference type="GO" id="GO:0042446">
    <property type="term" value="P:hormone biosynthetic process"/>
    <property type="evidence" value="ECO:0007669"/>
    <property type="project" value="UniProtKB-KW"/>
</dbReference>
<evidence type="ECO:0000313" key="10">
    <source>
        <dbReference type="Ensembl" id="ENSSMAP00000011710.2"/>
    </source>
</evidence>
<dbReference type="GeneTree" id="ENSGT00940000154482"/>
<keyword evidence="9" id="KW-1133">Transmembrane helix</keyword>
<reference evidence="10" key="2">
    <citation type="submission" date="2025-08" db="UniProtKB">
        <authorList>
            <consortium name="Ensembl"/>
        </authorList>
    </citation>
    <scope>IDENTIFICATION</scope>
</reference>
<dbReference type="PANTHER" id="PTHR11781">
    <property type="entry name" value="IODOTHYRONINE DEIODINASE"/>
    <property type="match status" value="1"/>
</dbReference>
<dbReference type="Proteomes" id="UP000694558">
    <property type="component" value="Chromosome 12"/>
</dbReference>
<evidence type="ECO:0000256" key="5">
    <source>
        <dbReference type="ARBA" id="ARBA00093219"/>
    </source>
</evidence>
<accession>A0A8D3A327</accession>
<name>A0A8D3A327_SCOMX</name>
<proteinExistence type="inferred from homology"/>
<evidence type="ECO:0000256" key="4">
    <source>
        <dbReference type="ARBA" id="ARBA00093210"/>
    </source>
</evidence>
<keyword evidence="8" id="KW-0712">Selenocysteine</keyword>
<evidence type="ECO:0000256" key="1">
    <source>
        <dbReference type="ARBA" id="ARBA00093186"/>
    </source>
</evidence>
<keyword evidence="9" id="KW-0812">Transmembrane</keyword>
<keyword evidence="9" id="KW-0472">Membrane</keyword>
<evidence type="ECO:0000256" key="3">
    <source>
        <dbReference type="ARBA" id="ARBA00093206"/>
    </source>
</evidence>
<organism evidence="10 11">
    <name type="scientific">Scophthalmus maximus</name>
    <name type="common">Turbot</name>
    <name type="synonym">Psetta maxima</name>
    <dbReference type="NCBI Taxonomy" id="52904"/>
    <lineage>
        <taxon>Eukaryota</taxon>
        <taxon>Metazoa</taxon>
        <taxon>Chordata</taxon>
        <taxon>Craniata</taxon>
        <taxon>Vertebrata</taxon>
        <taxon>Euteleostomi</taxon>
        <taxon>Actinopterygii</taxon>
        <taxon>Neopterygii</taxon>
        <taxon>Teleostei</taxon>
        <taxon>Neoteleostei</taxon>
        <taxon>Acanthomorphata</taxon>
        <taxon>Carangaria</taxon>
        <taxon>Pleuronectiformes</taxon>
        <taxon>Pleuronectoidei</taxon>
        <taxon>Scophthalmidae</taxon>
        <taxon>Scophthalmus</taxon>
    </lineage>
</organism>
<comment type="catalytic activity">
    <reaction evidence="4">
        <text>3'-iodothyronamine + iodide + A + H(+) = 3',5'-diiodothyronamine + AH2</text>
        <dbReference type="Rhea" id="RHEA:83803"/>
        <dbReference type="ChEBI" id="CHEBI:13193"/>
        <dbReference type="ChEBI" id="CHEBI:15378"/>
        <dbReference type="ChEBI" id="CHEBI:16382"/>
        <dbReference type="ChEBI" id="CHEBI:17499"/>
        <dbReference type="ChEBI" id="CHEBI:233339"/>
        <dbReference type="ChEBI" id="CHEBI:233342"/>
    </reaction>
    <physiologicalReaction direction="right-to-left" evidence="4">
        <dbReference type="Rhea" id="RHEA:83805"/>
    </physiologicalReaction>
</comment>
<dbReference type="Pfam" id="PF00837">
    <property type="entry name" value="T4_deiodinase"/>
    <property type="match status" value="1"/>
</dbReference>
<evidence type="ECO:0000256" key="2">
    <source>
        <dbReference type="ARBA" id="ARBA00093202"/>
    </source>
</evidence>
<feature type="transmembrane region" description="Helical" evidence="9">
    <location>
        <begin position="12"/>
        <end position="34"/>
    </location>
</feature>
<comment type="catalytic activity">
    <reaction evidence="6">
        <text>3,3'-diiodothyronamine + iodide + A + H(+) = 3,3',5'-triiodothyronamine + AH2</text>
        <dbReference type="Rhea" id="RHEA:83795"/>
        <dbReference type="ChEBI" id="CHEBI:13193"/>
        <dbReference type="ChEBI" id="CHEBI:15378"/>
        <dbReference type="ChEBI" id="CHEBI:16382"/>
        <dbReference type="ChEBI" id="CHEBI:17499"/>
        <dbReference type="ChEBI" id="CHEBI:233341"/>
        <dbReference type="ChEBI" id="CHEBI:233343"/>
    </reaction>
    <physiologicalReaction direction="right-to-left" evidence="6">
        <dbReference type="Rhea" id="RHEA:83797"/>
    </physiologicalReaction>
</comment>
<comment type="catalytic activity">
    <reaction evidence="5">
        <text>3,3'-diiodo-L-thyronine sulfate + iodide + A + H(+) = 3,3',5'-triiodo-L-thyronine sulfate + AH2</text>
        <dbReference type="Rhea" id="RHEA:83831"/>
        <dbReference type="ChEBI" id="CHEBI:13193"/>
        <dbReference type="ChEBI" id="CHEBI:15378"/>
        <dbReference type="ChEBI" id="CHEBI:16382"/>
        <dbReference type="ChEBI" id="CHEBI:17499"/>
        <dbReference type="ChEBI" id="CHEBI:176513"/>
        <dbReference type="ChEBI" id="CHEBI:176515"/>
    </reaction>
    <physiologicalReaction direction="right-to-left" evidence="5">
        <dbReference type="Rhea" id="RHEA:83833"/>
    </physiologicalReaction>
</comment>
<evidence type="ECO:0000256" key="7">
    <source>
        <dbReference type="ARBA" id="ARBA00093242"/>
    </source>
</evidence>
<protein>
    <recommendedName>
        <fullName evidence="8">Iodothyronine deiodinase</fullName>
    </recommendedName>
</protein>
<dbReference type="AlphaFoldDB" id="A0A8D3A327"/>
<keyword evidence="8" id="KW-0560">Oxidoreductase</keyword>
<comment type="catalytic activity">
    <reaction evidence="7">
        <text>3-iodothyronamine + iodide + A + H(+) = 3,3'-diiodothyronamine + AH2</text>
        <dbReference type="Rhea" id="RHEA:83827"/>
        <dbReference type="ChEBI" id="CHEBI:13193"/>
        <dbReference type="ChEBI" id="CHEBI:15378"/>
        <dbReference type="ChEBI" id="CHEBI:16382"/>
        <dbReference type="ChEBI" id="CHEBI:17499"/>
        <dbReference type="ChEBI" id="CHEBI:231647"/>
        <dbReference type="ChEBI" id="CHEBI:233341"/>
    </reaction>
    <physiologicalReaction direction="right-to-left" evidence="7">
        <dbReference type="Rhea" id="RHEA:83829"/>
    </physiologicalReaction>
</comment>
<dbReference type="GO" id="GO:0042404">
    <property type="term" value="P:thyroid hormone catabolic process"/>
    <property type="evidence" value="ECO:0007669"/>
    <property type="project" value="UniProtKB-ARBA"/>
</dbReference>
<evidence type="ECO:0000256" key="6">
    <source>
        <dbReference type="ARBA" id="ARBA00093236"/>
    </source>
</evidence>
<sequence length="130" mass="14596">PGSANMLIQKLWVYFSTACMFCFMIGLNILLKVLHFISPSLARKQILKMGEKTTMTQNQKFSYEDWGPTFLSFDFVKIAAQSMWLSLGQEAFEGGEAPDTPVVTMDGERTTVCKFFKGNRPLVLSFGSCT</sequence>
<evidence type="ECO:0000313" key="11">
    <source>
        <dbReference type="Proteomes" id="UP000694558"/>
    </source>
</evidence>
<evidence type="ECO:0000256" key="8">
    <source>
        <dbReference type="RuleBase" id="RU000676"/>
    </source>
</evidence>
<dbReference type="Ensembl" id="ENSSMAT00000011859.2">
    <property type="protein sequence ID" value="ENSSMAP00000011710.2"/>
    <property type="gene ID" value="ENSSMAG00000028072.1"/>
</dbReference>
<dbReference type="PANTHER" id="PTHR11781:SF22">
    <property type="entry name" value="TYPE I IODOTHYRONINE DEIODINASE"/>
    <property type="match status" value="1"/>
</dbReference>